<feature type="coiled-coil region" evidence="1">
    <location>
        <begin position="92"/>
        <end position="119"/>
    </location>
</feature>
<dbReference type="InterPro" id="IPR019219">
    <property type="entry name" value="DUF2130"/>
</dbReference>
<dbReference type="EMBL" id="LR796249">
    <property type="protein sequence ID" value="CAB4131707.1"/>
    <property type="molecule type" value="Genomic_DNA"/>
</dbReference>
<organism evidence="3">
    <name type="scientific">uncultured Caudovirales phage</name>
    <dbReference type="NCBI Taxonomy" id="2100421"/>
    <lineage>
        <taxon>Viruses</taxon>
        <taxon>Duplodnaviria</taxon>
        <taxon>Heunggongvirae</taxon>
        <taxon>Uroviricota</taxon>
        <taxon>Caudoviricetes</taxon>
        <taxon>Peduoviridae</taxon>
        <taxon>Maltschvirus</taxon>
        <taxon>Maltschvirus maltsch</taxon>
    </lineage>
</organism>
<keyword evidence="1" id="KW-0175">Coiled coil</keyword>
<reference evidence="3" key="1">
    <citation type="submission" date="2020-04" db="EMBL/GenBank/DDBJ databases">
        <authorList>
            <person name="Chiriac C."/>
            <person name="Salcher M."/>
            <person name="Ghai R."/>
            <person name="Kavagutti S V."/>
        </authorList>
    </citation>
    <scope>NUCLEOTIDE SEQUENCE</scope>
</reference>
<proteinExistence type="predicted"/>
<sequence>MSDGTIIKCPKCRYQFALTDAITAPVIEAARQAHTKELEEHIKQSTTMLENARAEAFSKGKADAAGKLALANEELVNQSRLLAIQEAKLAVAQSAQAEALRKTRELDEAKRELELTIAKRINDSIVPAQELAREAGRKEADETHTLRLREKEKVLEELQGKICELERKATHGDNRIQGEVQEIELEKRLHEAFPCDNIVPVPKGVYGGDCALHVLGVNGAVCGSILYESKDTQTFDTKWLSKLRDDQRNAGADLAVLVTRAMPKDVESFSQVEGVWVVKLSLVVALTEALRLALITVHTARKTSEGRETKAEMLYAYLTSNSYKHRLSALIESVAALQTGLTKEKAAIERQWALRSTTHDRLVSALVGMHGDVAGIAGQSVQELEAASLKALGSVGS</sequence>
<evidence type="ECO:0000256" key="1">
    <source>
        <dbReference type="SAM" id="Coils"/>
    </source>
</evidence>
<accession>A0A6J5LKU1</accession>
<protein>
    <recommendedName>
        <fullName evidence="4">DUF2130 domain-containing protein</fullName>
    </recommendedName>
</protein>
<evidence type="ECO:0000313" key="2">
    <source>
        <dbReference type="EMBL" id="CAB4131707.1"/>
    </source>
</evidence>
<name>A0A6J5LKU1_9CAUD</name>
<dbReference type="EMBL" id="LR796294">
    <property type="protein sequence ID" value="CAB4135134.1"/>
    <property type="molecule type" value="Genomic_DNA"/>
</dbReference>
<gene>
    <name evidence="2" type="ORF">UFOVP127_227</name>
    <name evidence="3" type="ORF">UFOVP276_90</name>
</gene>
<evidence type="ECO:0008006" key="4">
    <source>
        <dbReference type="Google" id="ProtNLM"/>
    </source>
</evidence>
<evidence type="ECO:0000313" key="3">
    <source>
        <dbReference type="EMBL" id="CAB4135134.1"/>
    </source>
</evidence>
<dbReference type="Pfam" id="PF09903">
    <property type="entry name" value="DUF2130"/>
    <property type="match status" value="1"/>
</dbReference>